<keyword evidence="8" id="KW-0479">Metal-binding</keyword>
<dbReference type="GO" id="GO:1990817">
    <property type="term" value="F:poly(A) RNA polymerase activity"/>
    <property type="evidence" value="ECO:0007669"/>
    <property type="project" value="UniProtKB-EC"/>
</dbReference>
<keyword evidence="5" id="KW-0963">Cytoplasm</keyword>
<reference evidence="18 19" key="1">
    <citation type="submission" date="2020-06" db="EMBL/GenBank/DDBJ databases">
        <authorList>
            <consortium name="Wellcome Sanger Institute Data Sharing"/>
        </authorList>
    </citation>
    <scope>NUCLEOTIDE SEQUENCE [LARGE SCALE GENOMIC DNA]</scope>
</reference>
<keyword evidence="10" id="KW-0067">ATP-binding</keyword>
<keyword evidence="12" id="KW-0464">Manganese</keyword>
<feature type="compositionally biased region" description="Basic and acidic residues" evidence="15">
    <location>
        <begin position="137"/>
        <end position="148"/>
    </location>
</feature>
<dbReference type="GO" id="GO:0046872">
    <property type="term" value="F:metal ion binding"/>
    <property type="evidence" value="ECO:0007669"/>
    <property type="project" value="UniProtKB-KW"/>
</dbReference>
<keyword evidence="11" id="KW-0460">Magnesium</keyword>
<dbReference type="GO" id="GO:0031123">
    <property type="term" value="P:RNA 3'-end processing"/>
    <property type="evidence" value="ECO:0007669"/>
    <property type="project" value="TreeGrafter"/>
</dbReference>
<keyword evidence="19" id="KW-1185">Reference proteome</keyword>
<evidence type="ECO:0000256" key="5">
    <source>
        <dbReference type="ARBA" id="ARBA00022490"/>
    </source>
</evidence>
<gene>
    <name evidence="18" type="primary">TENT2</name>
</gene>
<keyword evidence="7" id="KW-0808">Transferase</keyword>
<evidence type="ECO:0000256" key="2">
    <source>
        <dbReference type="ARBA" id="ARBA00001946"/>
    </source>
</evidence>
<feature type="domain" description="Poly(A) RNA polymerase mitochondrial-like central palm" evidence="17">
    <location>
        <begin position="217"/>
        <end position="353"/>
    </location>
</feature>
<dbReference type="GO" id="GO:0010468">
    <property type="term" value="P:regulation of gene expression"/>
    <property type="evidence" value="ECO:0007669"/>
    <property type="project" value="UniProtKB-ARBA"/>
</dbReference>
<feature type="region of interest" description="Disordered" evidence="15">
    <location>
        <begin position="35"/>
        <end position="76"/>
    </location>
</feature>
<comment type="cofactor">
    <cofactor evidence="2">
        <name>Mg(2+)</name>
        <dbReference type="ChEBI" id="CHEBI:18420"/>
    </cofactor>
</comment>
<comment type="cofactor">
    <cofactor evidence="1">
        <name>Mn(2+)</name>
        <dbReference type="ChEBI" id="CHEBI:29035"/>
    </cofactor>
</comment>
<evidence type="ECO:0000313" key="19">
    <source>
        <dbReference type="Proteomes" id="UP000694580"/>
    </source>
</evidence>
<dbReference type="PANTHER" id="PTHR12271:SF40">
    <property type="entry name" value="POLY(A) RNA POLYMERASE GLD2"/>
    <property type="match status" value="1"/>
</dbReference>
<evidence type="ECO:0000256" key="1">
    <source>
        <dbReference type="ARBA" id="ARBA00001936"/>
    </source>
</evidence>
<dbReference type="Pfam" id="PF03828">
    <property type="entry name" value="PAP_assoc"/>
    <property type="match status" value="1"/>
</dbReference>
<sequence>MAPSSSAASERLASPECVVFVRFKCSRLNNHRTIKSDPRRQQNQCSPSAGRSMYHRSAGFPHQHGQEGGAVHPVPASPYFSPQRVLETQLNRANAISNGNPLHSCFPVISTYQWNPASHTPLLYHGSPSPSTSRKRRPDEQGQHDLKRQRFSSPVPLSTEPGTPAAPQAEPVARPAGPREILSPSTPRSAGCVPSLREDPRQPNLTSRLLSSTKDKLSQQILELFQSCEQQSEDLEKKELCRAQLQTDIQRIFPCSRVYLAGSSLNGFGSRTSDADLCLVINEGSVSKKAHAVHVLSRVQKLFHSLSYIQRPQLIQAKVPILKFKDKFSGVEFDLNVNNIVGIRNTFLLRTYAYIENRVRPIVLVIKKWAKFNGINDASHGTLSSYTLVLMVLHYLQTLPAPVIPCLQMDYPECFDPLMDIHCVPNGSRNIPGFISMNQSSLGELVLGFLKYYATTFKWDKYVISVRQATVFPKPYMKEWRNKFICVEEPFDGTNTARAVHQKVKFEAIKAQFFESWRLLQLRKDLNFLLPLGQTRPKR</sequence>
<dbReference type="GeneTree" id="ENSGT00940000156640"/>
<feature type="domain" description="PAP-associated" evidence="16">
    <location>
        <begin position="441"/>
        <end position="495"/>
    </location>
</feature>
<organism evidence="18 19">
    <name type="scientific">Denticeps clupeoides</name>
    <name type="common">denticle herring</name>
    <dbReference type="NCBI Taxonomy" id="299321"/>
    <lineage>
        <taxon>Eukaryota</taxon>
        <taxon>Metazoa</taxon>
        <taxon>Chordata</taxon>
        <taxon>Craniata</taxon>
        <taxon>Vertebrata</taxon>
        <taxon>Euteleostomi</taxon>
        <taxon>Actinopterygii</taxon>
        <taxon>Neopterygii</taxon>
        <taxon>Teleostei</taxon>
        <taxon>Clupei</taxon>
        <taxon>Clupeiformes</taxon>
        <taxon>Denticipitoidei</taxon>
        <taxon>Denticipitidae</taxon>
        <taxon>Denticeps</taxon>
    </lineage>
</organism>
<dbReference type="GO" id="GO:0006397">
    <property type="term" value="P:mRNA processing"/>
    <property type="evidence" value="ECO:0007669"/>
    <property type="project" value="UniProtKB-KW"/>
</dbReference>
<evidence type="ECO:0000256" key="4">
    <source>
        <dbReference type="ARBA" id="ARBA00012388"/>
    </source>
</evidence>
<evidence type="ECO:0000256" key="10">
    <source>
        <dbReference type="ARBA" id="ARBA00022840"/>
    </source>
</evidence>
<evidence type="ECO:0000256" key="8">
    <source>
        <dbReference type="ARBA" id="ARBA00022723"/>
    </source>
</evidence>
<dbReference type="InterPro" id="IPR054708">
    <property type="entry name" value="MTPAP-like_central"/>
</dbReference>
<dbReference type="EC" id="2.7.7.19" evidence="4"/>
<evidence type="ECO:0000313" key="18">
    <source>
        <dbReference type="Ensembl" id="ENSDCDP00010022100.1"/>
    </source>
</evidence>
<evidence type="ECO:0000256" key="6">
    <source>
        <dbReference type="ARBA" id="ARBA00022664"/>
    </source>
</evidence>
<dbReference type="GO" id="GO:0005524">
    <property type="term" value="F:ATP binding"/>
    <property type="evidence" value="ECO:0007669"/>
    <property type="project" value="UniProtKB-KW"/>
</dbReference>
<dbReference type="Ensembl" id="ENSDCDT00010025306.1">
    <property type="protein sequence ID" value="ENSDCDP00010022100.1"/>
    <property type="gene ID" value="ENSDCDG00010011518.1"/>
</dbReference>
<reference evidence="18" key="3">
    <citation type="submission" date="2025-09" db="UniProtKB">
        <authorList>
            <consortium name="Ensembl"/>
        </authorList>
    </citation>
    <scope>IDENTIFICATION</scope>
</reference>
<dbReference type="Proteomes" id="UP000694580">
    <property type="component" value="Chromosome 11"/>
</dbReference>
<dbReference type="FunFam" id="1.10.1410.10:FF:000007">
    <property type="entry name" value="poly(A) RNA polymerase GLD2 isoform X1"/>
    <property type="match status" value="1"/>
</dbReference>
<dbReference type="InterPro" id="IPR002058">
    <property type="entry name" value="PAP_assoc"/>
</dbReference>
<comment type="subcellular location">
    <subcellularLocation>
        <location evidence="3">Cytoplasm</location>
    </subcellularLocation>
</comment>
<dbReference type="AlphaFoldDB" id="A0AAY4BMG5"/>
<dbReference type="FunFam" id="3.30.460.10:FF:000022">
    <property type="entry name" value="poly(A) RNA polymerase GLD2 isoform X1"/>
    <property type="match status" value="1"/>
</dbReference>
<evidence type="ECO:0000256" key="12">
    <source>
        <dbReference type="ARBA" id="ARBA00023211"/>
    </source>
</evidence>
<reference evidence="18" key="2">
    <citation type="submission" date="2025-08" db="UniProtKB">
        <authorList>
            <consortium name="Ensembl"/>
        </authorList>
    </citation>
    <scope>IDENTIFICATION</scope>
</reference>
<evidence type="ECO:0000256" key="11">
    <source>
        <dbReference type="ARBA" id="ARBA00022842"/>
    </source>
</evidence>
<dbReference type="SUPFAM" id="SSF81301">
    <property type="entry name" value="Nucleotidyltransferase"/>
    <property type="match status" value="1"/>
</dbReference>
<evidence type="ECO:0000256" key="15">
    <source>
        <dbReference type="SAM" id="MobiDB-lite"/>
    </source>
</evidence>
<feature type="compositionally biased region" description="Polar residues" evidence="15">
    <location>
        <begin position="203"/>
        <end position="212"/>
    </location>
</feature>
<evidence type="ECO:0000256" key="13">
    <source>
        <dbReference type="ARBA" id="ARBA00038491"/>
    </source>
</evidence>
<keyword evidence="9" id="KW-0547">Nucleotide-binding</keyword>
<dbReference type="InterPro" id="IPR043519">
    <property type="entry name" value="NT_sf"/>
</dbReference>
<evidence type="ECO:0000259" key="16">
    <source>
        <dbReference type="Pfam" id="PF03828"/>
    </source>
</evidence>
<accession>A0AAY4BMG5</accession>
<dbReference type="GO" id="GO:0005737">
    <property type="term" value="C:cytoplasm"/>
    <property type="evidence" value="ECO:0007669"/>
    <property type="project" value="UniProtKB-SubCell"/>
</dbReference>
<dbReference type="SUPFAM" id="SSF81631">
    <property type="entry name" value="PAP/OAS1 substrate-binding domain"/>
    <property type="match status" value="1"/>
</dbReference>
<evidence type="ECO:0000256" key="7">
    <source>
        <dbReference type="ARBA" id="ARBA00022679"/>
    </source>
</evidence>
<keyword evidence="6" id="KW-0507">mRNA processing</keyword>
<evidence type="ECO:0000259" key="17">
    <source>
        <dbReference type="Pfam" id="PF22600"/>
    </source>
</evidence>
<feature type="region of interest" description="Disordered" evidence="15">
    <location>
        <begin position="121"/>
        <end position="212"/>
    </location>
</feature>
<evidence type="ECO:0000256" key="14">
    <source>
        <dbReference type="ARBA" id="ARBA00048830"/>
    </source>
</evidence>
<dbReference type="Pfam" id="PF22600">
    <property type="entry name" value="MTPAP-like_central"/>
    <property type="match status" value="1"/>
</dbReference>
<comment type="similarity">
    <text evidence="13">Belongs to the DNA polymerase type-B-like family. GLD2 subfamily.</text>
</comment>
<dbReference type="Gene3D" id="1.10.1410.10">
    <property type="match status" value="1"/>
</dbReference>
<comment type="catalytic activity">
    <reaction evidence="14">
        <text>RNA(n) + ATP = RNA(n)-3'-adenine ribonucleotide + diphosphate</text>
        <dbReference type="Rhea" id="RHEA:11332"/>
        <dbReference type="Rhea" id="RHEA-COMP:14527"/>
        <dbReference type="Rhea" id="RHEA-COMP:17347"/>
        <dbReference type="ChEBI" id="CHEBI:30616"/>
        <dbReference type="ChEBI" id="CHEBI:33019"/>
        <dbReference type="ChEBI" id="CHEBI:140395"/>
        <dbReference type="ChEBI" id="CHEBI:173115"/>
        <dbReference type="EC" id="2.7.7.19"/>
    </reaction>
</comment>
<dbReference type="PANTHER" id="PTHR12271">
    <property type="entry name" value="POLY A POLYMERASE CID PAP -RELATED"/>
    <property type="match status" value="1"/>
</dbReference>
<name>A0AAY4BMG5_9TELE</name>
<proteinExistence type="inferred from homology"/>
<dbReference type="CDD" id="cd05402">
    <property type="entry name" value="NT_PAP_TUTase"/>
    <property type="match status" value="1"/>
</dbReference>
<evidence type="ECO:0000256" key="3">
    <source>
        <dbReference type="ARBA" id="ARBA00004496"/>
    </source>
</evidence>
<protein>
    <recommendedName>
        <fullName evidence="4">polynucleotide adenylyltransferase</fullName>
        <ecNumber evidence="4">2.7.7.19</ecNumber>
    </recommendedName>
</protein>
<evidence type="ECO:0000256" key="9">
    <source>
        <dbReference type="ARBA" id="ARBA00022741"/>
    </source>
</evidence>
<dbReference type="Gene3D" id="3.30.460.10">
    <property type="entry name" value="Beta Polymerase, domain 2"/>
    <property type="match status" value="1"/>
</dbReference>